<feature type="region of interest" description="Disordered" evidence="1">
    <location>
        <begin position="1"/>
        <end position="23"/>
    </location>
</feature>
<evidence type="ECO:0000313" key="3">
    <source>
        <dbReference type="EMBL" id="TDD64773.1"/>
    </source>
</evidence>
<feature type="domain" description="HNH nuclease" evidence="2">
    <location>
        <begin position="26"/>
        <end position="87"/>
    </location>
</feature>
<keyword evidence="3" id="KW-0255">Endonuclease</keyword>
<keyword evidence="3" id="KW-0540">Nuclease</keyword>
<dbReference type="AlphaFoldDB" id="A0A4R4ZZG0"/>
<dbReference type="GO" id="GO:0008270">
    <property type="term" value="F:zinc ion binding"/>
    <property type="evidence" value="ECO:0007669"/>
    <property type="project" value="InterPro"/>
</dbReference>
<keyword evidence="3" id="KW-0378">Hydrolase</keyword>
<dbReference type="GO" id="GO:0004519">
    <property type="term" value="F:endonuclease activity"/>
    <property type="evidence" value="ECO:0007669"/>
    <property type="project" value="UniProtKB-KW"/>
</dbReference>
<comment type="caution">
    <text evidence="3">The sequence shown here is derived from an EMBL/GenBank/DDBJ whole genome shotgun (WGS) entry which is preliminary data.</text>
</comment>
<accession>A0A4R4ZZG0</accession>
<name>A0A4R4ZZG0_9ACTN</name>
<dbReference type="Gene3D" id="1.10.30.50">
    <property type="match status" value="1"/>
</dbReference>
<dbReference type="Pfam" id="PF01844">
    <property type="entry name" value="HNH"/>
    <property type="match status" value="1"/>
</dbReference>
<reference evidence="3 4" key="1">
    <citation type="submission" date="2019-02" db="EMBL/GenBank/DDBJ databases">
        <title>Draft genome sequences of novel Actinobacteria.</title>
        <authorList>
            <person name="Sahin N."/>
            <person name="Ay H."/>
            <person name="Saygin H."/>
        </authorList>
    </citation>
    <scope>NUCLEOTIDE SEQUENCE [LARGE SCALE GENOMIC DNA]</scope>
    <source>
        <strain evidence="3 4">8K307</strain>
    </source>
</reference>
<dbReference type="EMBL" id="SMLB01000062">
    <property type="protein sequence ID" value="TDD64773.1"/>
    <property type="molecule type" value="Genomic_DNA"/>
</dbReference>
<keyword evidence="4" id="KW-1185">Reference proteome</keyword>
<sequence>MVRSGARWSQRRRRAQMRANGPREVFSRDEIGDRDDWTCGICWGRIDRHLQDPEHPMMQSLDHIVPIARGGPHTRANVRITHASCNTSRNHRTSDPAPYEARYRLARATASYEALLYWRS</sequence>
<dbReference type="SMART" id="SM00507">
    <property type="entry name" value="HNHc"/>
    <property type="match status" value="1"/>
</dbReference>
<dbReference type="CDD" id="cd00085">
    <property type="entry name" value="HNHc"/>
    <property type="match status" value="1"/>
</dbReference>
<gene>
    <name evidence="3" type="ORF">E1262_27170</name>
</gene>
<evidence type="ECO:0000259" key="2">
    <source>
        <dbReference type="SMART" id="SM00507"/>
    </source>
</evidence>
<dbReference type="GO" id="GO:0003676">
    <property type="term" value="F:nucleic acid binding"/>
    <property type="evidence" value="ECO:0007669"/>
    <property type="project" value="InterPro"/>
</dbReference>
<protein>
    <submittedName>
        <fullName evidence="3">HNH endonuclease</fullName>
    </submittedName>
</protein>
<dbReference type="OrthoDB" id="268590at2"/>
<dbReference type="InterPro" id="IPR002711">
    <property type="entry name" value="HNH"/>
</dbReference>
<proteinExistence type="predicted"/>
<evidence type="ECO:0000313" key="4">
    <source>
        <dbReference type="Proteomes" id="UP000295217"/>
    </source>
</evidence>
<evidence type="ECO:0000256" key="1">
    <source>
        <dbReference type="SAM" id="MobiDB-lite"/>
    </source>
</evidence>
<dbReference type="Proteomes" id="UP000295217">
    <property type="component" value="Unassembled WGS sequence"/>
</dbReference>
<dbReference type="InterPro" id="IPR003615">
    <property type="entry name" value="HNH_nuc"/>
</dbReference>
<organism evidence="3 4">
    <name type="scientific">Jiangella aurantiaca</name>
    <dbReference type="NCBI Taxonomy" id="2530373"/>
    <lineage>
        <taxon>Bacteria</taxon>
        <taxon>Bacillati</taxon>
        <taxon>Actinomycetota</taxon>
        <taxon>Actinomycetes</taxon>
        <taxon>Jiangellales</taxon>
        <taxon>Jiangellaceae</taxon>
        <taxon>Jiangella</taxon>
    </lineage>
</organism>